<organism evidence="5 6">
    <name type="scientific">Rhodococcus jostii (strain RHA1)</name>
    <dbReference type="NCBI Taxonomy" id="101510"/>
    <lineage>
        <taxon>Bacteria</taxon>
        <taxon>Bacillati</taxon>
        <taxon>Actinomycetota</taxon>
        <taxon>Actinomycetes</taxon>
        <taxon>Mycobacteriales</taxon>
        <taxon>Nocardiaceae</taxon>
        <taxon>Rhodococcus</taxon>
    </lineage>
</organism>
<proteinExistence type="inferred from homology"/>
<evidence type="ECO:0000256" key="1">
    <source>
        <dbReference type="ARBA" id="ARBA00007274"/>
    </source>
</evidence>
<dbReference type="eggNOG" id="ENOG5030909">
    <property type="taxonomic scope" value="Bacteria"/>
</dbReference>
<feature type="region of interest" description="Disordered" evidence="3">
    <location>
        <begin position="166"/>
        <end position="188"/>
    </location>
</feature>
<name>Q0SCD0_RHOJR</name>
<evidence type="ECO:0000256" key="2">
    <source>
        <dbReference type="ARBA" id="ARBA00022679"/>
    </source>
</evidence>
<accession>Q0SCD0</accession>
<dbReference type="KEGG" id="rha:RHA1_ro03003"/>
<gene>
    <name evidence="5" type="ordered locus">RHA1_ro03003</name>
</gene>
<dbReference type="EMBL" id="CP000431">
    <property type="protein sequence ID" value="ABG94806.1"/>
    <property type="molecule type" value="Genomic_DNA"/>
</dbReference>
<evidence type="ECO:0000259" key="4">
    <source>
        <dbReference type="Pfam" id="PF12464"/>
    </source>
</evidence>
<dbReference type="Pfam" id="PF12464">
    <property type="entry name" value="Mac"/>
    <property type="match status" value="1"/>
</dbReference>
<protein>
    <recommendedName>
        <fullName evidence="4">Maltose/galactoside acetyltransferase domain-containing protein</fullName>
    </recommendedName>
</protein>
<keyword evidence="2" id="KW-0808">Transferase</keyword>
<feature type="domain" description="Maltose/galactoside acetyltransferase" evidence="4">
    <location>
        <begin position="121"/>
        <end position="165"/>
    </location>
</feature>
<sequence length="188" mass="21074">MAAERRPAEAIARRTAQSKACEDRVRQALSRLVKAGVPFTAADVCTLAGVGRTFIYSQKRPELTQAVLDARKHSVRAATTRAEESLDTQTASWRERALNAEAVVTSLRSGIQRRDEQVSDLTGMLYDADGVHLVQENTRLRELIRNLTRSLAESEKERTRLTRSLDGARANVKRERERNVTQLFGDNP</sequence>
<dbReference type="InterPro" id="IPR024688">
    <property type="entry name" value="Mac_dom"/>
</dbReference>
<dbReference type="HOGENOM" id="CLU_1407507_0_0_11"/>
<reference evidence="6" key="1">
    <citation type="journal article" date="2006" name="Proc. Natl. Acad. Sci. U.S.A.">
        <title>The complete genome of Rhodococcus sp. RHA1 provides insights into a catabolic powerhouse.</title>
        <authorList>
            <person name="McLeod M.P."/>
            <person name="Warren R.L."/>
            <person name="Hsiao W.W.L."/>
            <person name="Araki N."/>
            <person name="Myhre M."/>
            <person name="Fernandes C."/>
            <person name="Miyazawa D."/>
            <person name="Wong W."/>
            <person name="Lillquist A.L."/>
            <person name="Wang D."/>
            <person name="Dosanjh M."/>
            <person name="Hara H."/>
            <person name="Petrescu A."/>
            <person name="Morin R.D."/>
            <person name="Yang G."/>
            <person name="Stott J.M."/>
            <person name="Schein J.E."/>
            <person name="Shin H."/>
            <person name="Smailus D."/>
            <person name="Siddiqui A.S."/>
            <person name="Marra M.A."/>
            <person name="Jones S.J.M."/>
            <person name="Holt R."/>
            <person name="Brinkman F.S.L."/>
            <person name="Miyauchi K."/>
            <person name="Fukuda M."/>
            <person name="Davies J.E."/>
            <person name="Mohn W.W."/>
            <person name="Eltis L.D."/>
        </authorList>
    </citation>
    <scope>NUCLEOTIDE SEQUENCE [LARGE SCALE GENOMIC DNA]</scope>
    <source>
        <strain evidence="6">RHA1</strain>
    </source>
</reference>
<comment type="similarity">
    <text evidence="1">Belongs to the transferase hexapeptide repeat family.</text>
</comment>
<dbReference type="OrthoDB" id="3369288at2"/>
<dbReference type="PATRIC" id="fig|101510.16.peg.3031"/>
<dbReference type="GO" id="GO:0016407">
    <property type="term" value="F:acetyltransferase activity"/>
    <property type="evidence" value="ECO:0007669"/>
    <property type="project" value="InterPro"/>
</dbReference>
<dbReference type="AlphaFoldDB" id="Q0SCD0"/>
<dbReference type="Proteomes" id="UP000008710">
    <property type="component" value="Chromosome"/>
</dbReference>
<evidence type="ECO:0000313" key="5">
    <source>
        <dbReference type="EMBL" id="ABG94806.1"/>
    </source>
</evidence>
<evidence type="ECO:0000256" key="3">
    <source>
        <dbReference type="SAM" id="MobiDB-lite"/>
    </source>
</evidence>
<evidence type="ECO:0000313" key="6">
    <source>
        <dbReference type="Proteomes" id="UP000008710"/>
    </source>
</evidence>